<evidence type="ECO:0000256" key="6">
    <source>
        <dbReference type="SAM" id="Phobius"/>
    </source>
</evidence>
<dbReference type="InterPro" id="IPR019931">
    <property type="entry name" value="LPXTG_anchor"/>
</dbReference>
<evidence type="ECO:0000256" key="2">
    <source>
        <dbReference type="ARBA" id="ARBA00022525"/>
    </source>
</evidence>
<reference evidence="9" key="2">
    <citation type="submission" date="2020-09" db="EMBL/GenBank/DDBJ databases">
        <authorList>
            <person name="Sun Q."/>
            <person name="Ohkuma M."/>
        </authorList>
    </citation>
    <scope>NUCLEOTIDE SEQUENCE</scope>
    <source>
        <strain evidence="9">JCM 4346</strain>
    </source>
</reference>
<reference evidence="9" key="1">
    <citation type="journal article" date="2014" name="Int. J. Syst. Evol. Microbiol.">
        <title>Complete genome sequence of Corynebacterium casei LMG S-19264T (=DSM 44701T), isolated from a smear-ripened cheese.</title>
        <authorList>
            <consortium name="US DOE Joint Genome Institute (JGI-PGF)"/>
            <person name="Walter F."/>
            <person name="Albersmeier A."/>
            <person name="Kalinowski J."/>
            <person name="Ruckert C."/>
        </authorList>
    </citation>
    <scope>NUCLEOTIDE SEQUENCE</scope>
    <source>
        <strain evidence="9">JCM 4346</strain>
    </source>
</reference>
<dbReference type="AlphaFoldDB" id="A0A918BSS8"/>
<feature type="chain" id="PRO_5037778679" description="Gram-positive cocci surface proteins LPxTG domain-containing protein" evidence="7">
    <location>
        <begin position="41"/>
        <end position="436"/>
    </location>
</feature>
<gene>
    <name evidence="9" type="ORF">GCM10010251_00950</name>
</gene>
<evidence type="ECO:0000259" key="8">
    <source>
        <dbReference type="PROSITE" id="PS50847"/>
    </source>
</evidence>
<keyword evidence="6" id="KW-0812">Transmembrane</keyword>
<feature type="signal peptide" evidence="7">
    <location>
        <begin position="1"/>
        <end position="40"/>
    </location>
</feature>
<dbReference type="NCBIfam" id="TIGR01167">
    <property type="entry name" value="LPXTG_anchor"/>
    <property type="match status" value="1"/>
</dbReference>
<feature type="region of interest" description="Disordered" evidence="5">
    <location>
        <begin position="335"/>
        <end position="403"/>
    </location>
</feature>
<evidence type="ECO:0000256" key="7">
    <source>
        <dbReference type="SAM" id="SignalP"/>
    </source>
</evidence>
<keyword evidence="4" id="KW-0572">Peptidoglycan-anchor</keyword>
<keyword evidence="10" id="KW-1185">Reference proteome</keyword>
<sequence length="436" mass="44806">MTASVASARPVAARRIRILAATTVVAAVAGTASVPVTAFAADQAQASGKPLTMTLGAPTPGNPLKRGGATESMTLKVTNSSDKAQEFSSWLLGEADGPSPLLKDSVVFDVTALDAPATKSRIGRQGGAWQGLFFPATGDASDSFSIPAKTEFTWKVTVGLGANYPTNDGNFTLIADALEGDVDADRARNTVVFKTDPQITPGKLNLGWERDDNVVARPGQRTGLTLNATATGPGEFPAELSRTVSAQGFREAAGHPDFLLEAEVGGKIVKLKEINESEWELPAIPKGFSAASGKNSIKLYLSVGKNTDIKEDAKVPLEALFSMEDAWGFNGARTEVTAGPAKPASSSPSASPSPSASTSPSPSASASTSATPSPSTSTTPAATTTTTTTTDNTTTTGSLANTGSSANKYAALATALVTLGAVATWLGTRRRRETRA</sequence>
<keyword evidence="6" id="KW-0472">Membrane</keyword>
<evidence type="ECO:0000313" key="9">
    <source>
        <dbReference type="EMBL" id="GGQ90563.1"/>
    </source>
</evidence>
<feature type="compositionally biased region" description="Low complexity" evidence="5">
    <location>
        <begin position="337"/>
        <end position="403"/>
    </location>
</feature>
<name>A0A918BSS8_9ACTN</name>
<dbReference type="PROSITE" id="PS50847">
    <property type="entry name" value="GRAM_POS_ANCHORING"/>
    <property type="match status" value="1"/>
</dbReference>
<keyword evidence="3 7" id="KW-0732">Signal</keyword>
<keyword evidence="1" id="KW-0134">Cell wall</keyword>
<protein>
    <recommendedName>
        <fullName evidence="8">Gram-positive cocci surface proteins LPxTG domain-containing protein</fullName>
    </recommendedName>
</protein>
<evidence type="ECO:0000256" key="1">
    <source>
        <dbReference type="ARBA" id="ARBA00022512"/>
    </source>
</evidence>
<evidence type="ECO:0000256" key="4">
    <source>
        <dbReference type="ARBA" id="ARBA00023088"/>
    </source>
</evidence>
<evidence type="ECO:0000313" key="10">
    <source>
        <dbReference type="Proteomes" id="UP000658320"/>
    </source>
</evidence>
<proteinExistence type="predicted"/>
<evidence type="ECO:0000256" key="3">
    <source>
        <dbReference type="ARBA" id="ARBA00022729"/>
    </source>
</evidence>
<dbReference type="RefSeq" id="WP_189931094.1">
    <property type="nucleotide sequence ID" value="NZ_BMSX01000001.1"/>
</dbReference>
<dbReference type="EMBL" id="BMSX01000001">
    <property type="protein sequence ID" value="GGQ90563.1"/>
    <property type="molecule type" value="Genomic_DNA"/>
</dbReference>
<dbReference type="Proteomes" id="UP000658320">
    <property type="component" value="Unassembled WGS sequence"/>
</dbReference>
<evidence type="ECO:0000256" key="5">
    <source>
        <dbReference type="SAM" id="MobiDB-lite"/>
    </source>
</evidence>
<organism evidence="9 10">
    <name type="scientific">Streptomyces aurantiogriseus</name>
    <dbReference type="NCBI Taxonomy" id="66870"/>
    <lineage>
        <taxon>Bacteria</taxon>
        <taxon>Bacillati</taxon>
        <taxon>Actinomycetota</taxon>
        <taxon>Actinomycetes</taxon>
        <taxon>Kitasatosporales</taxon>
        <taxon>Streptomycetaceae</taxon>
        <taxon>Streptomyces</taxon>
    </lineage>
</organism>
<feature type="domain" description="Gram-positive cocci surface proteins LPxTG" evidence="8">
    <location>
        <begin position="399"/>
        <end position="436"/>
    </location>
</feature>
<comment type="caution">
    <text evidence="9">The sequence shown here is derived from an EMBL/GenBank/DDBJ whole genome shotgun (WGS) entry which is preliminary data.</text>
</comment>
<feature type="transmembrane region" description="Helical" evidence="6">
    <location>
        <begin position="409"/>
        <end position="428"/>
    </location>
</feature>
<accession>A0A918BSS8</accession>
<keyword evidence="2" id="KW-0964">Secreted</keyword>
<keyword evidence="6" id="KW-1133">Transmembrane helix</keyword>